<evidence type="ECO:0000313" key="2">
    <source>
        <dbReference type="EMBL" id="KAJ9177682.1"/>
    </source>
</evidence>
<proteinExistence type="predicted"/>
<name>A0ABQ9MBM1_HEVBR</name>
<keyword evidence="1" id="KW-0472">Membrane</keyword>
<protein>
    <recommendedName>
        <fullName evidence="4">Transmembrane protein</fullName>
    </recommendedName>
</protein>
<accession>A0ABQ9MBM1</accession>
<feature type="transmembrane region" description="Helical" evidence="1">
    <location>
        <begin position="17"/>
        <end position="39"/>
    </location>
</feature>
<dbReference type="PANTHER" id="PTHR35771">
    <property type="entry name" value="TRANSMEMBRANE PROTEIN-RELATED"/>
    <property type="match status" value="1"/>
</dbReference>
<dbReference type="PANTHER" id="PTHR35771:SF3">
    <property type="entry name" value="TRANSMEMBRANE PROTEIN"/>
    <property type="match status" value="1"/>
</dbReference>
<gene>
    <name evidence="2" type="ORF">P3X46_012873</name>
</gene>
<evidence type="ECO:0000313" key="3">
    <source>
        <dbReference type="Proteomes" id="UP001174677"/>
    </source>
</evidence>
<dbReference type="EMBL" id="JARPOI010000007">
    <property type="protein sequence ID" value="KAJ9177682.1"/>
    <property type="molecule type" value="Genomic_DNA"/>
</dbReference>
<evidence type="ECO:0000256" key="1">
    <source>
        <dbReference type="SAM" id="Phobius"/>
    </source>
</evidence>
<keyword evidence="1" id="KW-0812">Transmembrane</keyword>
<organism evidence="2 3">
    <name type="scientific">Hevea brasiliensis</name>
    <name type="common">Para rubber tree</name>
    <name type="synonym">Siphonia brasiliensis</name>
    <dbReference type="NCBI Taxonomy" id="3981"/>
    <lineage>
        <taxon>Eukaryota</taxon>
        <taxon>Viridiplantae</taxon>
        <taxon>Streptophyta</taxon>
        <taxon>Embryophyta</taxon>
        <taxon>Tracheophyta</taxon>
        <taxon>Spermatophyta</taxon>
        <taxon>Magnoliopsida</taxon>
        <taxon>eudicotyledons</taxon>
        <taxon>Gunneridae</taxon>
        <taxon>Pentapetalae</taxon>
        <taxon>rosids</taxon>
        <taxon>fabids</taxon>
        <taxon>Malpighiales</taxon>
        <taxon>Euphorbiaceae</taxon>
        <taxon>Crotonoideae</taxon>
        <taxon>Micrandreae</taxon>
        <taxon>Hevea</taxon>
    </lineage>
</organism>
<sequence>MFDYGDEFTIETYRIPWLIWIQILIFFLLIFLLCCFSVFTSDLSHYNTKTPSSSTSPSSLASASASTYLNNPLLNHSTTTTLANRLQHNQIGESQSIKGEIATSTSTRMVTEEDTESQGISANSIINLHPCNYFRLAKLAFLKCLGLDTSSDNSPSCDRKKER</sequence>
<evidence type="ECO:0008006" key="4">
    <source>
        <dbReference type="Google" id="ProtNLM"/>
    </source>
</evidence>
<keyword evidence="3" id="KW-1185">Reference proteome</keyword>
<keyword evidence="1" id="KW-1133">Transmembrane helix</keyword>
<comment type="caution">
    <text evidence="2">The sequence shown here is derived from an EMBL/GenBank/DDBJ whole genome shotgun (WGS) entry which is preliminary data.</text>
</comment>
<dbReference type="Proteomes" id="UP001174677">
    <property type="component" value="Chromosome 7"/>
</dbReference>
<reference evidence="2" key="1">
    <citation type="journal article" date="2023" name="Plant Biotechnol. J.">
        <title>Chromosome-level wild Hevea brasiliensis genome provides new tools for genomic-assisted breeding and valuable loci to elevate rubber yield.</title>
        <authorList>
            <person name="Cheng H."/>
            <person name="Song X."/>
            <person name="Hu Y."/>
            <person name="Wu T."/>
            <person name="Yang Q."/>
            <person name="An Z."/>
            <person name="Feng S."/>
            <person name="Deng Z."/>
            <person name="Wu W."/>
            <person name="Zeng X."/>
            <person name="Tu M."/>
            <person name="Wang X."/>
            <person name="Huang H."/>
        </authorList>
    </citation>
    <scope>NUCLEOTIDE SEQUENCE</scope>
    <source>
        <strain evidence="2">MT/VB/25A 57/8</strain>
    </source>
</reference>